<evidence type="ECO:0000259" key="3">
    <source>
        <dbReference type="PROSITE" id="PS50043"/>
    </source>
</evidence>
<comment type="caution">
    <text evidence="4">The sequence shown here is derived from an EMBL/GenBank/DDBJ whole genome shotgun (WGS) entry which is preliminary data.</text>
</comment>
<evidence type="ECO:0000256" key="1">
    <source>
        <dbReference type="ARBA" id="ARBA00022741"/>
    </source>
</evidence>
<dbReference type="GO" id="GO:0006355">
    <property type="term" value="P:regulation of DNA-templated transcription"/>
    <property type="evidence" value="ECO:0007669"/>
    <property type="project" value="InterPro"/>
</dbReference>
<dbReference type="GO" id="GO:0005737">
    <property type="term" value="C:cytoplasm"/>
    <property type="evidence" value="ECO:0007669"/>
    <property type="project" value="TreeGrafter"/>
</dbReference>
<proteinExistence type="predicted"/>
<accession>A0A8J3R1S4</accession>
<dbReference type="AlphaFoldDB" id="A0A8J3R1S4"/>
<dbReference type="CDD" id="cd06170">
    <property type="entry name" value="LuxR_C_like"/>
    <property type="match status" value="1"/>
</dbReference>
<gene>
    <name evidence="4" type="ORF">Raf01_67930</name>
</gene>
<keyword evidence="1" id="KW-0547">Nucleotide-binding</keyword>
<dbReference type="GO" id="GO:0004016">
    <property type="term" value="F:adenylate cyclase activity"/>
    <property type="evidence" value="ECO:0007669"/>
    <property type="project" value="TreeGrafter"/>
</dbReference>
<dbReference type="PANTHER" id="PTHR16305">
    <property type="entry name" value="TESTICULAR SOLUBLE ADENYLYL CYCLASE"/>
    <property type="match status" value="1"/>
</dbReference>
<dbReference type="Proteomes" id="UP000642748">
    <property type="component" value="Unassembled WGS sequence"/>
</dbReference>
<dbReference type="SUPFAM" id="SSF46894">
    <property type="entry name" value="C-terminal effector domain of the bipartite response regulators"/>
    <property type="match status" value="1"/>
</dbReference>
<dbReference type="Gene3D" id="1.10.10.10">
    <property type="entry name" value="Winged helix-like DNA-binding domain superfamily/Winged helix DNA-binding domain"/>
    <property type="match status" value="1"/>
</dbReference>
<evidence type="ECO:0000313" key="5">
    <source>
        <dbReference type="Proteomes" id="UP000642748"/>
    </source>
</evidence>
<keyword evidence="5" id="KW-1185">Reference proteome</keyword>
<dbReference type="InterPro" id="IPR016032">
    <property type="entry name" value="Sig_transdc_resp-reg_C-effctor"/>
</dbReference>
<dbReference type="SUPFAM" id="SSF52540">
    <property type="entry name" value="P-loop containing nucleoside triphosphate hydrolases"/>
    <property type="match status" value="1"/>
</dbReference>
<reference evidence="4" key="1">
    <citation type="submission" date="2021-01" db="EMBL/GenBank/DDBJ databases">
        <title>Whole genome shotgun sequence of Rugosimonospora africana NBRC 104875.</title>
        <authorList>
            <person name="Komaki H."/>
            <person name="Tamura T."/>
        </authorList>
    </citation>
    <scope>NUCLEOTIDE SEQUENCE</scope>
    <source>
        <strain evidence="4">NBRC 104875</strain>
    </source>
</reference>
<dbReference type="InterPro" id="IPR027417">
    <property type="entry name" value="P-loop_NTPase"/>
</dbReference>
<dbReference type="InterPro" id="IPR000792">
    <property type="entry name" value="Tscrpt_reg_LuxR_C"/>
</dbReference>
<dbReference type="PROSITE" id="PS50043">
    <property type="entry name" value="HTH_LUXR_2"/>
    <property type="match status" value="1"/>
</dbReference>
<evidence type="ECO:0000256" key="2">
    <source>
        <dbReference type="ARBA" id="ARBA00022840"/>
    </source>
</evidence>
<dbReference type="Pfam" id="PF00196">
    <property type="entry name" value="GerE"/>
    <property type="match status" value="1"/>
</dbReference>
<dbReference type="GO" id="GO:0003677">
    <property type="term" value="F:DNA binding"/>
    <property type="evidence" value="ECO:0007669"/>
    <property type="project" value="InterPro"/>
</dbReference>
<dbReference type="EMBL" id="BONZ01000068">
    <property type="protein sequence ID" value="GIH18621.1"/>
    <property type="molecule type" value="Genomic_DNA"/>
</dbReference>
<dbReference type="SMART" id="SM00421">
    <property type="entry name" value="HTH_LUXR"/>
    <property type="match status" value="1"/>
</dbReference>
<dbReference type="Pfam" id="PF13191">
    <property type="entry name" value="AAA_16"/>
    <property type="match status" value="1"/>
</dbReference>
<sequence>MPVTDTDGDRTLPTVRVPRLVGRDAELTRLRHALAGPPGLALVEGEAGIGKSRLVHELLAGRDRTMVAVCPPFREAFTLGPIVDAARQACTEVAVLGLSPLAGALRPLFPEWSAELPEAPEPLGDAGAARHRLLRSLAELLERLGVELLVVEDVHWADQATLEFLLFLVSRRDRRVGLVLTYRPEDVPPDSLLRRLSSRGQPVRVTLAPLDVAGTAELVSSMLDDEHVSAAFAAFLHGRTEGLPLAVEESVRLMRDRADLVRLDGEWIRRTLDDIVVPPTIRDAVLERAARLDAAARRVLQAAAVLAEPVGEATLIAVALAGGSPDVAAGAGAGAGAGGGGGAGAPAGLLPASADAGLIEAIDRGLLVEDDRGRIRFGHVLAARAVYDAVPGPDRRRLHARAGRVLEAAATQPVARLAHHFREAGEVETWCRYAERAADLALASGDHRVAVMLLHDMVTGADLPAGTLARVVRKMPTLASSGYLRRSGVVGTLRGMLDRAALSVPERAELRAQLGRVLMHAGEYEAGAAMLELAIPDLGHKPVEAAYAMSTLGLPFSTAWPAPVHRQWLDRAAAAMSQAAVSQAEPTTAATTAATMTAATTTAFPEPDRLALRIDRMTALLDLGDPEGWQVAAELPVTANETWQRPHVARAALNIGNEAMRWGRYAEARRRLAVGVGLAEEYDLLRLSDMIAVTLVHLDWFTGAWTGLADRAAALAELDGEALIRLDAKVVGGLLDAATGAPRRAETALRAVLDEARERGMVELLHEPAAALARIRLADGDVDAAIDLTEQVLALVAGKEIWLWASETAAVRVDALSAAGRLGDAYQLVSSFERGLRGCDAPVAAASLATCRGCLAEATGDRSAAAAAFAAAALAWDGLPRPYDALLARERQGMNLIAAGDLDAGLAVLGDVPRGLSGLGATGDADRVAAVLRGHGVTARRPWRGGSRGYGDQLSPRELEVVRLVVAGLTNPEIARALSRSPKTVAAQLTSAMRKLGVSSRTAVAVSATQAGIVTAGDSD</sequence>
<keyword evidence="2" id="KW-0067">ATP-binding</keyword>
<dbReference type="InterPro" id="IPR036388">
    <property type="entry name" value="WH-like_DNA-bd_sf"/>
</dbReference>
<feature type="domain" description="HTH luxR-type" evidence="3">
    <location>
        <begin position="947"/>
        <end position="1012"/>
    </location>
</feature>
<dbReference type="PANTHER" id="PTHR16305:SF35">
    <property type="entry name" value="TRANSCRIPTIONAL ACTIVATOR DOMAIN"/>
    <property type="match status" value="1"/>
</dbReference>
<dbReference type="GO" id="GO:0005524">
    <property type="term" value="F:ATP binding"/>
    <property type="evidence" value="ECO:0007669"/>
    <property type="project" value="UniProtKB-KW"/>
</dbReference>
<organism evidence="4 5">
    <name type="scientific">Rugosimonospora africana</name>
    <dbReference type="NCBI Taxonomy" id="556532"/>
    <lineage>
        <taxon>Bacteria</taxon>
        <taxon>Bacillati</taxon>
        <taxon>Actinomycetota</taxon>
        <taxon>Actinomycetes</taxon>
        <taxon>Micromonosporales</taxon>
        <taxon>Micromonosporaceae</taxon>
        <taxon>Rugosimonospora</taxon>
    </lineage>
</organism>
<dbReference type="PRINTS" id="PR00038">
    <property type="entry name" value="HTHLUXR"/>
</dbReference>
<protein>
    <submittedName>
        <fullName evidence="4">LuxR family transcriptional regulator</fullName>
    </submittedName>
</protein>
<dbReference type="PROSITE" id="PS00622">
    <property type="entry name" value="HTH_LUXR_1"/>
    <property type="match status" value="1"/>
</dbReference>
<name>A0A8J3R1S4_9ACTN</name>
<evidence type="ECO:0000313" key="4">
    <source>
        <dbReference type="EMBL" id="GIH18621.1"/>
    </source>
</evidence>
<dbReference type="InterPro" id="IPR041664">
    <property type="entry name" value="AAA_16"/>
</dbReference>